<dbReference type="EMBL" id="KE721003">
    <property type="protein sequence ID" value="ERF72991.1"/>
    <property type="molecule type" value="Genomic_DNA"/>
</dbReference>
<evidence type="ECO:0000313" key="2">
    <source>
        <dbReference type="EMBL" id="ERF72991.1"/>
    </source>
</evidence>
<dbReference type="InterPro" id="IPR024983">
    <property type="entry name" value="CHAT_dom"/>
</dbReference>
<name>U1GM56_ENDPU</name>
<organism evidence="2 3">
    <name type="scientific">Endocarpon pusillum (strain Z07020 / HMAS-L-300199)</name>
    <name type="common">Lichen-forming fungus</name>
    <dbReference type="NCBI Taxonomy" id="1263415"/>
    <lineage>
        <taxon>Eukaryota</taxon>
        <taxon>Fungi</taxon>
        <taxon>Dikarya</taxon>
        <taxon>Ascomycota</taxon>
        <taxon>Pezizomycotina</taxon>
        <taxon>Eurotiomycetes</taxon>
        <taxon>Chaetothyriomycetidae</taxon>
        <taxon>Verrucariales</taxon>
        <taxon>Verrucariaceae</taxon>
        <taxon>Endocarpon</taxon>
    </lineage>
</organism>
<evidence type="ECO:0000313" key="3">
    <source>
        <dbReference type="Proteomes" id="UP000019373"/>
    </source>
</evidence>
<keyword evidence="3" id="KW-1185">Reference proteome</keyword>
<dbReference type="PANTHER" id="PTHR19959">
    <property type="entry name" value="KINESIN LIGHT CHAIN"/>
    <property type="match status" value="1"/>
</dbReference>
<dbReference type="Proteomes" id="UP000019373">
    <property type="component" value="Unassembled WGS sequence"/>
</dbReference>
<sequence length="1241" mass="136079">MAKQVNGGENLLALSPDDQAFEFALRYQDISGQYEQNGDPADLDEAIKQIEQAVDIGKGHVHTAGYLNNLGRILRLRFERTFQDEDIRRAVDASRRCLAVMIPQSTHKPLFLANVSDTLAVRFFQKGLYGDLEESLQLARDAVEASSAIGQYRGPALEALASRLNELHLYDGGIQSLSDAISIGRTLVDEITEDETAHAVYLNNHACGLSSRHSMLNHIEDLEAAIWHTQKAIEKLPAGHIMRVRISANLNRYLHRRALQTKSLADLDQGIDGNEKLLRDIPFDHPQRPIIMISLASALRDRYRQTGSLEHFNRAISLVEQATAIKQMLPNFRATALLIQSELLEIRNEPGDLATALTLNRKALKIPVGCLMDRINILVGLSNRLGTVFSSTGLLSDIEEAISLAQEAVDLVPPSHPGRPGWLHNIAQHLRSKAEVAEPAECLGKAIDLERQAIGSVGIDHVDLHFLLGGLSSCLSARYRMTGTTGDLEEAIHAGRGAVAATKKGSTDHLAYLNNLCNRLVTRYDESKNPADIEDAIAAISEALTVSPNDAVYVSTLGNALFRRYEVAGDKKDLDESICYAKKAIQLHPRTDVRGIGCLHNLGLRLAFKFTLSSKKDFEALESALRIAQECVDATPTGHPALSGYLYQLGLCLTHQVQRDISIDRLEEAVRAYDMALSAFQRSFSAAGATPRARIRAGKALAAGLLGNKNWAEAYQVLKVTVELFQKVSSRSLAGEDQQRMLSGFSGISAWAASAALYAGLGPAPALETLEAGRGIISSLAMNARNDVTDLASVHPGLASEYEQARAAIASAGLNSEDIGEAGLKAHMCDLAKLQQQKVARLEQVEADIRLLEGFERFQLPPTSGHLVDLAKHGPLVCFNVTCYRSDAFMVTSYGIQSINLPDLQLATLEANVQRIMGPDRLSKSSILERSKSNKDMRLILCWLWEVAVQPVLHKLELLAPDGVSQLPRLWWVTSGYMGLMPLHAAGDYEKENSKDCTAHYVVSSYISNFKALVYARNREGKGRHLDTKHLLVVSMPTTPDVRWKPLNVAGEIAAIERSHRGTQRTQIELTLPSARDVLERLRSHNIVHFACHGDPDAENPSESSLILCRDPGAIDRLTVKQVSEITNTEAQLAYLSACSTAQHYSSGLMDEAIHMASAFQLIGYPSVVGTLWEADDSASAKVAEAFYEQLAIVGDHVKTSDIAARALHFATLTIRDRRRGRVRRPDHDAIGWAPFIHIGA</sequence>
<gene>
    <name evidence="2" type="ORF">EPUS_08848</name>
</gene>
<accession>U1GM56</accession>
<dbReference type="OrthoDB" id="9991317at2759"/>
<dbReference type="GeneID" id="19243689"/>
<proteinExistence type="predicted"/>
<dbReference type="RefSeq" id="XP_007801356.1">
    <property type="nucleotide sequence ID" value="XM_007803165.1"/>
</dbReference>
<dbReference type="AlphaFoldDB" id="U1GM56"/>
<dbReference type="SUPFAM" id="SSF48452">
    <property type="entry name" value="TPR-like"/>
    <property type="match status" value="2"/>
</dbReference>
<dbReference type="HOGENOM" id="CLU_001305_0_0_1"/>
<evidence type="ECO:0000259" key="1">
    <source>
        <dbReference type="Pfam" id="PF12770"/>
    </source>
</evidence>
<dbReference type="Gene3D" id="1.25.40.10">
    <property type="entry name" value="Tetratricopeptide repeat domain"/>
    <property type="match status" value="3"/>
</dbReference>
<dbReference type="PANTHER" id="PTHR19959:SF119">
    <property type="entry name" value="FUNGAL LIPASE-LIKE DOMAIN-CONTAINING PROTEIN"/>
    <property type="match status" value="1"/>
</dbReference>
<dbReference type="InterPro" id="IPR011990">
    <property type="entry name" value="TPR-like_helical_dom_sf"/>
</dbReference>
<protein>
    <recommendedName>
        <fullName evidence="1">CHAT domain-containing protein</fullName>
    </recommendedName>
</protein>
<dbReference type="OMA" id="ANDVSEW"/>
<dbReference type="Pfam" id="PF12770">
    <property type="entry name" value="CHAT"/>
    <property type="match status" value="1"/>
</dbReference>
<reference evidence="3" key="1">
    <citation type="journal article" date="2014" name="BMC Genomics">
        <title>Genome characteristics reveal the impact of lichenization on lichen-forming fungus Endocarpon pusillum Hedwig (Verrucariales, Ascomycota).</title>
        <authorList>
            <person name="Wang Y.-Y."/>
            <person name="Liu B."/>
            <person name="Zhang X.-Y."/>
            <person name="Zhou Q.-M."/>
            <person name="Zhang T."/>
            <person name="Li H."/>
            <person name="Yu Y.-F."/>
            <person name="Zhang X.-L."/>
            <person name="Hao X.-Y."/>
            <person name="Wang M."/>
            <person name="Wang L."/>
            <person name="Wei J.-C."/>
        </authorList>
    </citation>
    <scope>NUCLEOTIDE SEQUENCE [LARGE SCALE GENOMIC DNA]</scope>
    <source>
        <strain evidence="3">Z07020 / HMAS-L-300199</strain>
    </source>
</reference>
<feature type="domain" description="CHAT" evidence="1">
    <location>
        <begin position="942"/>
        <end position="1241"/>
    </location>
</feature>
<dbReference type="eggNOG" id="KOG4626">
    <property type="taxonomic scope" value="Eukaryota"/>
</dbReference>